<sequence length="921" mass="101043">MAVGSPSEAPACSALSQELRKLLEFCDAQWRNLEDRLDQAQEATLRAKVEELEQHWGVQACLTEGSFAWKVKGRVQRVMLAPLAAQMRQKVLLLGNSFVEQKMSEEAATLVLDELLDRWELEVELASQQDERLARRARRKVKLGAAAEAAKVDLKERPALWEPAQSAVEALDGPVRRLAEFVAEKLSAEATERLAAAVPSIIARAVCDWHWRGPLAELQQLEGWWESARASLQGHVELWHRLVEEEGLFLRRIDRGVDALRSARQLYVTYADFGTSAASGGPWPDQMMQLLAAAAKEMTSRLKPVRDSAAWRVVDAAKSIQKQLREQELQSIKPGPWQGVSREEGLQAFLKAFFEAAGVGSAPGGEACGAVEAAMVFMQRAGGLSTLLGDLQAACGGPKSSVGGVLEEILRASACLSEDLLEVLDEPSVDSLFQCARQWQSLGEAGQAERLEAALAADPSPKTDVSGRQLLVLLRGLHTFLTDSELRARLPQASADIAALTGGARTTLPSQCPDSESFALPPAGTEQTHSPRGLYATRRKARFEGEPSPSKSDLEPVAAAMDSEAFAPGPWQRPDTPSACSWTRPDTPSTVCDDSEVASLPRYKFVDGQYVPLKSALASGGRTLPPLQVAWSALRDILVPHFLPAGVAEWTPNTIDSPEMVIAPRRNRLQSFCTVGATHTGTASTRRLCPSSTSPRKADDLFKNMNTAASQAIPSWSSCRPIGISPHHGLCNHKADEVQEKTHQHYPDTEVTYTGAFRKEHDTAGYLQACNFEFGKGNIYLLVKVDMNKDSVEKNPIETHRRQKSASIAISHGIRGVLGARERYQQGQAPYDYADAEFSKMIQTERQREVDRQAGIQRKQEEDIMNSNFTRTTAEPRVNAYIPEDDHGLPKAYGVNAPFKPTIAGSTMRHIRKPNPKPIEV</sequence>
<comment type="caution">
    <text evidence="2">The sequence shown here is derived from an EMBL/GenBank/DDBJ whole genome shotgun (WGS) entry which is preliminary data.</text>
</comment>
<dbReference type="AlphaFoldDB" id="A0A813FZV8"/>
<organism evidence="2 3">
    <name type="scientific">Polarella glacialis</name>
    <name type="common">Dinoflagellate</name>
    <dbReference type="NCBI Taxonomy" id="89957"/>
    <lineage>
        <taxon>Eukaryota</taxon>
        <taxon>Sar</taxon>
        <taxon>Alveolata</taxon>
        <taxon>Dinophyceae</taxon>
        <taxon>Suessiales</taxon>
        <taxon>Suessiaceae</taxon>
        <taxon>Polarella</taxon>
    </lineage>
</organism>
<feature type="region of interest" description="Disordered" evidence="1">
    <location>
        <begin position="510"/>
        <end position="534"/>
    </location>
</feature>
<keyword evidence="3" id="KW-1185">Reference proteome</keyword>
<dbReference type="Proteomes" id="UP000654075">
    <property type="component" value="Unassembled WGS sequence"/>
</dbReference>
<gene>
    <name evidence="2" type="ORF">PGLA1383_LOCUS37149</name>
</gene>
<proteinExistence type="predicted"/>
<protein>
    <submittedName>
        <fullName evidence="2">Uncharacterized protein</fullName>
    </submittedName>
</protein>
<evidence type="ECO:0000256" key="1">
    <source>
        <dbReference type="SAM" id="MobiDB-lite"/>
    </source>
</evidence>
<feature type="compositionally biased region" description="Polar residues" evidence="1">
    <location>
        <begin position="578"/>
        <end position="592"/>
    </location>
</feature>
<evidence type="ECO:0000313" key="3">
    <source>
        <dbReference type="Proteomes" id="UP000654075"/>
    </source>
</evidence>
<evidence type="ECO:0000313" key="2">
    <source>
        <dbReference type="EMBL" id="CAE8619562.1"/>
    </source>
</evidence>
<reference evidence="2" key="1">
    <citation type="submission" date="2021-02" db="EMBL/GenBank/DDBJ databases">
        <authorList>
            <person name="Dougan E. K."/>
            <person name="Rhodes N."/>
            <person name="Thang M."/>
            <person name="Chan C."/>
        </authorList>
    </citation>
    <scope>NUCLEOTIDE SEQUENCE</scope>
</reference>
<dbReference type="OrthoDB" id="10262929at2759"/>
<feature type="region of interest" description="Disordered" evidence="1">
    <location>
        <begin position="565"/>
        <end position="593"/>
    </location>
</feature>
<dbReference type="EMBL" id="CAJNNV010027173">
    <property type="protein sequence ID" value="CAE8619562.1"/>
    <property type="molecule type" value="Genomic_DNA"/>
</dbReference>
<accession>A0A813FZV8</accession>
<name>A0A813FZV8_POLGL</name>